<dbReference type="Pfam" id="PF09149">
    <property type="entry name" value="DUF1935"/>
    <property type="match status" value="1"/>
</dbReference>
<name>G0TR88_TRYVY</name>
<dbReference type="InterPro" id="IPR015232">
    <property type="entry name" value="DUF1935"/>
</dbReference>
<dbReference type="SUPFAM" id="SSF101601">
    <property type="entry name" value="Smp-1-like"/>
    <property type="match status" value="1"/>
</dbReference>
<dbReference type="Gene3D" id="2.60.40.1180">
    <property type="entry name" value="Golgi alpha-mannosidase II"/>
    <property type="match status" value="1"/>
</dbReference>
<reference evidence="2" key="1">
    <citation type="journal article" date="2012" name="Proc. Natl. Acad. Sci. U.S.A.">
        <title>Antigenic diversity is generated by distinct evolutionary mechanisms in African trypanosome species.</title>
        <authorList>
            <person name="Jackson A.P."/>
            <person name="Berry A."/>
            <person name="Aslett M."/>
            <person name="Allison H.C."/>
            <person name="Burton P."/>
            <person name="Vavrova-Anderson J."/>
            <person name="Brown R."/>
            <person name="Browne H."/>
            <person name="Corton N."/>
            <person name="Hauser H."/>
            <person name="Gamble J."/>
            <person name="Gilderthorp R."/>
            <person name="Marcello L."/>
            <person name="McQuillan J."/>
            <person name="Otto T.D."/>
            <person name="Quail M.A."/>
            <person name="Sanders M.J."/>
            <person name="van Tonder A."/>
            <person name="Ginger M.L."/>
            <person name="Field M.C."/>
            <person name="Barry J.D."/>
            <person name="Hertz-Fowler C."/>
            <person name="Berriman M."/>
        </authorList>
    </citation>
    <scope>NUCLEOTIDE SEQUENCE</scope>
    <source>
        <strain evidence="2">Y486</strain>
    </source>
</reference>
<dbReference type="PANTHER" id="PTHR47047:SF6">
    <property type="entry name" value="PROTEIN, PUTATIVE CALPAIN-LIKE CYSTEINE PEPTIDASE, CLAN CA, FAMILY C2-RELATED"/>
    <property type="match status" value="1"/>
</dbReference>
<dbReference type="VEuPathDB" id="TriTrypDB:TvY486_0101000"/>
<dbReference type="OMA" id="EFHIKYL"/>
<gene>
    <name evidence="2" type="ORF">TVY486_0101000</name>
</gene>
<dbReference type="EMBL" id="HE573017">
    <property type="protein sequence ID" value="CCC46452.1"/>
    <property type="molecule type" value="Genomic_DNA"/>
</dbReference>
<dbReference type="AlphaFoldDB" id="G0TR88"/>
<accession>G0TR88</accession>
<feature type="domain" description="DUF1935" evidence="1">
    <location>
        <begin position="17"/>
        <end position="112"/>
    </location>
</feature>
<evidence type="ECO:0000313" key="2">
    <source>
        <dbReference type="EMBL" id="CCC46452.1"/>
    </source>
</evidence>
<organism evidence="2">
    <name type="scientific">Trypanosoma vivax (strain Y486)</name>
    <dbReference type="NCBI Taxonomy" id="1055687"/>
    <lineage>
        <taxon>Eukaryota</taxon>
        <taxon>Discoba</taxon>
        <taxon>Euglenozoa</taxon>
        <taxon>Kinetoplastea</taxon>
        <taxon>Metakinetoplastina</taxon>
        <taxon>Trypanosomatida</taxon>
        <taxon>Trypanosomatidae</taxon>
        <taxon>Trypanosoma</taxon>
        <taxon>Duttonella</taxon>
    </lineage>
</organism>
<evidence type="ECO:0000259" key="1">
    <source>
        <dbReference type="Pfam" id="PF09149"/>
    </source>
</evidence>
<dbReference type="InterPro" id="IPR036310">
    <property type="entry name" value="Smp-1-like_sf"/>
</dbReference>
<dbReference type="InterPro" id="IPR013780">
    <property type="entry name" value="Glyco_hydro_b"/>
</dbReference>
<sequence length="140" mass="15851">MGSSGSKNDRLALLAPPTMPCTSQAPLFNGLLYRLTDERDGTIGFFNNSKDYEFQISYLFTSDSMIEPLDKTAVMEQDDGILCEVVVYPLESQRFVRGSVVGFESKIEAVPLSEEYFRLHKDLNGKKYFRRLGPFPSQSF</sequence>
<dbReference type="PANTHER" id="PTHR47047">
    <property type="entry name" value="PUTATIVE-RELATED-RELATED"/>
    <property type="match status" value="1"/>
</dbReference>
<protein>
    <submittedName>
        <fullName evidence="2">Putative calpain-like protein</fullName>
    </submittedName>
</protein>
<proteinExistence type="predicted"/>